<evidence type="ECO:0000313" key="2">
    <source>
        <dbReference type="EMBL" id="KAK1332611.1"/>
    </source>
</evidence>
<reference evidence="2" key="1">
    <citation type="submission" date="2023-06" db="EMBL/GenBank/DDBJ databases">
        <title>Reference genome for the Northern bat (Eptesicus nilssonii), a most northern bat species.</title>
        <authorList>
            <person name="Laine V.N."/>
            <person name="Pulliainen A.T."/>
            <person name="Lilley T.M."/>
        </authorList>
    </citation>
    <scope>NUCLEOTIDE SEQUENCE</scope>
    <source>
        <strain evidence="2">BLF_Eptnil</strain>
        <tissue evidence="2">Kidney</tissue>
    </source>
</reference>
<accession>A0AA40LGG3</accession>
<feature type="region of interest" description="Disordered" evidence="1">
    <location>
        <begin position="62"/>
        <end position="95"/>
    </location>
</feature>
<keyword evidence="3" id="KW-1185">Reference proteome</keyword>
<evidence type="ECO:0000256" key="1">
    <source>
        <dbReference type="SAM" id="MobiDB-lite"/>
    </source>
</evidence>
<gene>
    <name evidence="2" type="ORF">QTO34_007294</name>
</gene>
<protein>
    <submittedName>
        <fullName evidence="2">Uncharacterized protein</fullName>
    </submittedName>
</protein>
<sequence>MGPRTLNPGGSLPAHTPRARPSASEEEGDVSGLAERESSERLFTPCALRWLLGLGATPLTQKASEHAAADATLVPKQTPRAAEGAEKVKKTAPDS</sequence>
<dbReference type="EMBL" id="JAULJE010000018">
    <property type="protein sequence ID" value="KAK1332611.1"/>
    <property type="molecule type" value="Genomic_DNA"/>
</dbReference>
<comment type="caution">
    <text evidence="2">The sequence shown here is derived from an EMBL/GenBank/DDBJ whole genome shotgun (WGS) entry which is preliminary data.</text>
</comment>
<feature type="region of interest" description="Disordered" evidence="1">
    <location>
        <begin position="1"/>
        <end position="38"/>
    </location>
</feature>
<feature type="compositionally biased region" description="Basic and acidic residues" evidence="1">
    <location>
        <begin position="83"/>
        <end position="95"/>
    </location>
</feature>
<organism evidence="2 3">
    <name type="scientific">Cnephaeus nilssonii</name>
    <name type="common">Northern bat</name>
    <name type="synonym">Eptesicus nilssonii</name>
    <dbReference type="NCBI Taxonomy" id="3371016"/>
    <lineage>
        <taxon>Eukaryota</taxon>
        <taxon>Metazoa</taxon>
        <taxon>Chordata</taxon>
        <taxon>Craniata</taxon>
        <taxon>Vertebrata</taxon>
        <taxon>Euteleostomi</taxon>
        <taxon>Mammalia</taxon>
        <taxon>Eutheria</taxon>
        <taxon>Laurasiatheria</taxon>
        <taxon>Chiroptera</taxon>
        <taxon>Yangochiroptera</taxon>
        <taxon>Vespertilionidae</taxon>
        <taxon>Cnephaeus</taxon>
    </lineage>
</organism>
<evidence type="ECO:0000313" key="3">
    <source>
        <dbReference type="Proteomes" id="UP001177744"/>
    </source>
</evidence>
<proteinExistence type="predicted"/>
<dbReference type="AlphaFoldDB" id="A0AA40LGG3"/>
<dbReference type="Proteomes" id="UP001177744">
    <property type="component" value="Unassembled WGS sequence"/>
</dbReference>
<name>A0AA40LGG3_CNENI</name>